<gene>
    <name evidence="1" type="ORF">GALMADRAFT_25286</name>
</gene>
<evidence type="ECO:0000313" key="1">
    <source>
        <dbReference type="EMBL" id="KDR76039.1"/>
    </source>
</evidence>
<feature type="non-terminal residue" evidence="1">
    <location>
        <position position="160"/>
    </location>
</feature>
<dbReference type="Proteomes" id="UP000027222">
    <property type="component" value="Unassembled WGS sequence"/>
</dbReference>
<accession>A0A067T809</accession>
<proteinExistence type="predicted"/>
<keyword evidence="2" id="KW-1185">Reference proteome</keyword>
<evidence type="ECO:0008006" key="3">
    <source>
        <dbReference type="Google" id="ProtNLM"/>
    </source>
</evidence>
<dbReference type="STRING" id="685588.A0A067T809"/>
<protein>
    <recommendedName>
        <fullName evidence="3">DDE-1 domain-containing protein</fullName>
    </recommendedName>
</protein>
<dbReference type="OrthoDB" id="3341102at2759"/>
<dbReference type="EMBL" id="KL142379">
    <property type="protein sequence ID" value="KDR76039.1"/>
    <property type="molecule type" value="Genomic_DNA"/>
</dbReference>
<feature type="non-terminal residue" evidence="1">
    <location>
        <position position="1"/>
    </location>
</feature>
<dbReference type="HOGENOM" id="CLU_046752_2_1_1"/>
<evidence type="ECO:0000313" key="2">
    <source>
        <dbReference type="Proteomes" id="UP000027222"/>
    </source>
</evidence>
<organism evidence="1 2">
    <name type="scientific">Galerina marginata (strain CBS 339.88)</name>
    <dbReference type="NCBI Taxonomy" id="685588"/>
    <lineage>
        <taxon>Eukaryota</taxon>
        <taxon>Fungi</taxon>
        <taxon>Dikarya</taxon>
        <taxon>Basidiomycota</taxon>
        <taxon>Agaricomycotina</taxon>
        <taxon>Agaricomycetes</taxon>
        <taxon>Agaricomycetidae</taxon>
        <taxon>Agaricales</taxon>
        <taxon>Agaricineae</taxon>
        <taxon>Strophariaceae</taxon>
        <taxon>Galerina</taxon>
    </lineage>
</organism>
<sequence>LHWSERRSTKAAQKLPSNHEEVLTNAFLREAYIIRDHAIPAALRVNTDQTQSIYQQGTKSTWNETGAKQVATVGQEEKRAFTLVLSISASGVLLPMQAIYVGKTPVSCPSPKAPQYDDAKKLGFRMLPSKTATYWSTHETMQDLVEKIIAPYFEKTKKDL</sequence>
<dbReference type="AlphaFoldDB" id="A0A067T809"/>
<name>A0A067T809_GALM3</name>
<reference evidence="2" key="1">
    <citation type="journal article" date="2014" name="Proc. Natl. Acad. Sci. U.S.A.">
        <title>Extensive sampling of basidiomycete genomes demonstrates inadequacy of the white-rot/brown-rot paradigm for wood decay fungi.</title>
        <authorList>
            <person name="Riley R."/>
            <person name="Salamov A.A."/>
            <person name="Brown D.W."/>
            <person name="Nagy L.G."/>
            <person name="Floudas D."/>
            <person name="Held B.W."/>
            <person name="Levasseur A."/>
            <person name="Lombard V."/>
            <person name="Morin E."/>
            <person name="Otillar R."/>
            <person name="Lindquist E.A."/>
            <person name="Sun H."/>
            <person name="LaButti K.M."/>
            <person name="Schmutz J."/>
            <person name="Jabbour D."/>
            <person name="Luo H."/>
            <person name="Baker S.E."/>
            <person name="Pisabarro A.G."/>
            <person name="Walton J.D."/>
            <person name="Blanchette R.A."/>
            <person name="Henrissat B."/>
            <person name="Martin F."/>
            <person name="Cullen D."/>
            <person name="Hibbett D.S."/>
            <person name="Grigoriev I.V."/>
        </authorList>
    </citation>
    <scope>NUCLEOTIDE SEQUENCE [LARGE SCALE GENOMIC DNA]</scope>
    <source>
        <strain evidence="2">CBS 339.88</strain>
    </source>
</reference>